<evidence type="ECO:0000259" key="2">
    <source>
        <dbReference type="Pfam" id="PF01814"/>
    </source>
</evidence>
<feature type="compositionally biased region" description="Polar residues" evidence="1">
    <location>
        <begin position="1"/>
        <end position="12"/>
    </location>
</feature>
<sequence>MNSESSQQQNAPGPSFMQGLRRDHAGLSRVLREIDTQAARLAVAPGQARAVLVDALRYLLRYHHAFHHPREDRLFARIRARDAELDATLGQLSHEHESGEQQAGELADEIVGASVRRLRGKRGERLAARIHDYVRHTRIHMRNEEAVFYARAERVLDDQDWQAVIEADDGRTDPMMDLTEMANVYPHLAEQLGLPVRHLGLVERTGPLSDELRAQMLALTDLYGGLAYEALELGRGNLDRLLAVRGPSSFVRAVGEISSANLRFAGQCVTRPPRWAINSSAALVVASLKPWLRREDA</sequence>
<accession>A0A845V8Z2</accession>
<dbReference type="AlphaFoldDB" id="A0A845V8Z2"/>
<evidence type="ECO:0000313" key="4">
    <source>
        <dbReference type="Proteomes" id="UP000484885"/>
    </source>
</evidence>
<dbReference type="Pfam" id="PF01814">
    <property type="entry name" value="Hemerythrin"/>
    <property type="match status" value="1"/>
</dbReference>
<comment type="caution">
    <text evidence="3">The sequence shown here is derived from an EMBL/GenBank/DDBJ whole genome shotgun (WGS) entry which is preliminary data.</text>
</comment>
<dbReference type="RefSeq" id="WP_164212007.1">
    <property type="nucleotide sequence ID" value="NZ_JAAGSC010000043.1"/>
</dbReference>
<dbReference type="Gene3D" id="1.20.120.520">
    <property type="entry name" value="nmb1532 protein domain like"/>
    <property type="match status" value="1"/>
</dbReference>
<dbReference type="EMBL" id="JAAGSC010000043">
    <property type="protein sequence ID" value="NDY96621.1"/>
    <property type="molecule type" value="Genomic_DNA"/>
</dbReference>
<reference evidence="3 4" key="1">
    <citation type="submission" date="2020-02" db="EMBL/GenBank/DDBJ databases">
        <authorList>
            <person name="Zhang X.-Y."/>
        </authorList>
    </citation>
    <scope>NUCLEOTIDE SEQUENCE [LARGE SCALE GENOMIC DNA]</scope>
    <source>
        <strain evidence="3 4">C33</strain>
    </source>
</reference>
<name>A0A845V8Z2_9GAMM</name>
<keyword evidence="4" id="KW-1185">Reference proteome</keyword>
<evidence type="ECO:0000313" key="3">
    <source>
        <dbReference type="EMBL" id="NDY96621.1"/>
    </source>
</evidence>
<dbReference type="CDD" id="cd12108">
    <property type="entry name" value="Hr-like"/>
    <property type="match status" value="1"/>
</dbReference>
<proteinExistence type="predicted"/>
<dbReference type="InterPro" id="IPR012312">
    <property type="entry name" value="Hemerythrin-like"/>
</dbReference>
<feature type="domain" description="Hemerythrin-like" evidence="2">
    <location>
        <begin position="20"/>
        <end position="151"/>
    </location>
</feature>
<feature type="region of interest" description="Disordered" evidence="1">
    <location>
        <begin position="1"/>
        <end position="20"/>
    </location>
</feature>
<protein>
    <submittedName>
        <fullName evidence="3">Hemerythrin domain-containing protein</fullName>
    </submittedName>
</protein>
<evidence type="ECO:0000256" key="1">
    <source>
        <dbReference type="SAM" id="MobiDB-lite"/>
    </source>
</evidence>
<dbReference type="Proteomes" id="UP000484885">
    <property type="component" value="Unassembled WGS sequence"/>
</dbReference>
<organism evidence="3 4">
    <name type="scientific">Wenzhouxiangella limi</name>
    <dbReference type="NCBI Taxonomy" id="2707351"/>
    <lineage>
        <taxon>Bacteria</taxon>
        <taxon>Pseudomonadati</taxon>
        <taxon>Pseudomonadota</taxon>
        <taxon>Gammaproteobacteria</taxon>
        <taxon>Chromatiales</taxon>
        <taxon>Wenzhouxiangellaceae</taxon>
        <taxon>Wenzhouxiangella</taxon>
    </lineage>
</organism>
<gene>
    <name evidence="3" type="ORF">G3I74_12865</name>
</gene>